<evidence type="ECO:0000256" key="4">
    <source>
        <dbReference type="ARBA" id="ARBA00022741"/>
    </source>
</evidence>
<dbReference type="InterPro" id="IPR058922">
    <property type="entry name" value="WHD_DRP"/>
</dbReference>
<dbReference type="RefSeq" id="XP_020548823.1">
    <property type="nucleotide sequence ID" value="XM_020693164.1"/>
</dbReference>
<dbReference type="RefSeq" id="XP_020548831.1">
    <property type="nucleotide sequence ID" value="XM_020693172.1"/>
</dbReference>
<dbReference type="KEGG" id="sind:105167004"/>
<dbReference type="SUPFAM" id="SSF52058">
    <property type="entry name" value="L domain-like"/>
    <property type="match status" value="3"/>
</dbReference>
<evidence type="ECO:0000256" key="3">
    <source>
        <dbReference type="ARBA" id="ARBA00022737"/>
    </source>
</evidence>
<dbReference type="Gene3D" id="1.10.8.430">
    <property type="entry name" value="Helical domain of apoptotic protease-activating factors"/>
    <property type="match status" value="1"/>
</dbReference>
<dbReference type="Pfam" id="PF23559">
    <property type="entry name" value="WHD_DRP"/>
    <property type="match status" value="1"/>
</dbReference>
<evidence type="ECO:0000313" key="17">
    <source>
        <dbReference type="RefSeq" id="XP_020548831.1"/>
    </source>
</evidence>
<feature type="domain" description="Disease resistance protein winged helix" evidence="9">
    <location>
        <begin position="428"/>
        <end position="495"/>
    </location>
</feature>
<dbReference type="InterPro" id="IPR042197">
    <property type="entry name" value="Apaf_helical"/>
</dbReference>
<gene>
    <name evidence="12 13 14 15 16 17" type="primary">LOC105167004</name>
</gene>
<dbReference type="OrthoDB" id="1700985at2759"/>
<keyword evidence="5" id="KW-0611">Plant defense</keyword>
<proteinExistence type="inferred from homology"/>
<dbReference type="Pfam" id="PF18052">
    <property type="entry name" value="Rx_N"/>
    <property type="match status" value="1"/>
</dbReference>
<dbReference type="FunFam" id="3.40.50.300:FF:001091">
    <property type="entry name" value="Probable disease resistance protein At1g61300"/>
    <property type="match status" value="1"/>
</dbReference>
<evidence type="ECO:0000313" key="15">
    <source>
        <dbReference type="RefSeq" id="XP_020548825.1"/>
    </source>
</evidence>
<reference evidence="11" key="1">
    <citation type="submission" date="2024-10" db="UniProtKB">
        <authorList>
            <consortium name="RefSeq"/>
        </authorList>
    </citation>
    <scope>NUCLEOTIDE SEQUENCE [LARGE SCALE GENOMIC DNA]</scope>
    <source>
        <strain evidence="11">cv. Zhongzhi No. 13</strain>
    </source>
</reference>
<evidence type="ECO:0000313" key="12">
    <source>
        <dbReference type="RefSeq" id="XP_011084860.1"/>
    </source>
</evidence>
<evidence type="ECO:0000259" key="8">
    <source>
        <dbReference type="Pfam" id="PF18052"/>
    </source>
</evidence>
<dbReference type="RefSeq" id="XP_020548825.1">
    <property type="nucleotide sequence ID" value="XM_020693166.1"/>
</dbReference>
<dbReference type="Gene3D" id="3.40.50.300">
    <property type="entry name" value="P-loop containing nucleotide triphosphate hydrolases"/>
    <property type="match status" value="1"/>
</dbReference>
<evidence type="ECO:0000259" key="10">
    <source>
        <dbReference type="Pfam" id="PF25019"/>
    </source>
</evidence>
<organism evidence="11 12">
    <name type="scientific">Sesamum indicum</name>
    <name type="common">Oriental sesame</name>
    <name type="synonym">Sesamum orientale</name>
    <dbReference type="NCBI Taxonomy" id="4182"/>
    <lineage>
        <taxon>Eukaryota</taxon>
        <taxon>Viridiplantae</taxon>
        <taxon>Streptophyta</taxon>
        <taxon>Embryophyta</taxon>
        <taxon>Tracheophyta</taxon>
        <taxon>Spermatophyta</taxon>
        <taxon>Magnoliopsida</taxon>
        <taxon>eudicotyledons</taxon>
        <taxon>Gunneridae</taxon>
        <taxon>Pentapetalae</taxon>
        <taxon>asterids</taxon>
        <taxon>lamiids</taxon>
        <taxon>Lamiales</taxon>
        <taxon>Pedaliaceae</taxon>
        <taxon>Sesamum</taxon>
    </lineage>
</organism>
<dbReference type="Gene3D" id="3.80.10.10">
    <property type="entry name" value="Ribonuclease Inhibitor"/>
    <property type="match status" value="4"/>
</dbReference>
<dbReference type="Proteomes" id="UP000504604">
    <property type="component" value="Linkage group LG1"/>
</dbReference>
<dbReference type="PANTHER" id="PTHR36766:SF51">
    <property type="entry name" value="DISEASE RESISTANCE RPP13-LIKE PROTEIN 1"/>
    <property type="match status" value="1"/>
</dbReference>
<sequence length="1398" mass="159370">MVLWEAVLSPALQVLFDKLASGEILEFLKRNNLDELVLEKLRIVYLTNAAMLDDAEKKQYDNPAIEAWLDMLKNAIYEAEDILDELATEASRCRLEMCSAQYFSKLVTNLSPFCEGVNSRIENLIEKLEYIARHKNFLGLRSGENGGNRMMQRWPTTPVLNESQVFGRTSEKEEIVKLLQGDDETNCTTTPSILPILGMGGIGKTTLAQIIYNDQRVDEDFDVKAWAYVSDDFSLVRISKALLESATAKPCDTMNLELLQSGLKEIFHKKKFLVVLDDVWNENLDNWNHLLIPFMVGSRGSKIIITTRNREVLPIMDAFPLYHLKEMSEEACWSLFEHHAFGVKDSETYLSLRETGRKIMKKCKGLPLAVKTLGSILGSKLHNDHWNEVLNSNIWDIPLQKNAILPSLRLSYHYLPSNIKRCFAYCSIFPKGYEFDKKNLILLWMAEGFVQPVGNITLEEVGERYFSELLSRSFFQESVLDETRYIMHDLLNDLAQSVSRRMCFHLQENWETRQLDSFEKVRHFSCFRSKYDVYRKFESLNEAKWLRTFLPLPSPQGDEFCYLTKKVPCYLLPKLRCLRVLSFNGYCIAELPDSIGNLKHLRYINLSYTEIKGLPQSLSTLLNLQTLLLSNCTYLTELPAKMGKLINLRYLDIVGSGVVEMPLELGNLVNLRLLPQFIVGSSGSGIGNLRNLLHLQESLCISRLENVANSWDARRANLQEKKGLNQLAFEWSTNSEEFLDESVVTQVLEMLQPNPKLESVKIKNYPGNIFPTWVGDPTFSKLVSLTLSDCKRCVFLPPAGQLSSLKELDIKGMLGIKCVGAEFCGSVYSSFRYFASLQKLSFKEMLEWERWSVSTDDADFNCFPNLLELHLEQCPKLQGDLPYRLSSLTKLVIVECQQLSSSLPMLPQLHEMELKGCHHMLLFSTSETNSLTSLEIQNMRNLKYIPQGWLVSLRRLERLVISDCFELMHLVGSKNGLQQLASLRHLIIRSCPSMISMSEEIQRWPQNVEYLELDCCHSFQRLPLDFHSLGSLQELVITDCPKLESFSGTVFPSNLKGLVLRGCGLESLPQYTINNILSLEFLYISGCLVLTSFPRGERPIPTTFKQLTVDHCPNLEFLPEGMMDSNNIFLELLEIFDCSSITSFPGGQLPKTLKTLTIWNCSNLESLADIITEIMSLTSFRIGNCTKLKYLPSGLHTLIYLDYLELDGCPTIESFPEEGLPSQRLKKMHILNCENLKFLAKRMQNLTSLEELRLSNCPMLASFPEDGLPVNLVSLDINNCENIRPCSEWGLHRLTLLKKLRIHGSCLNSDTFPEWLLPTTLETLHIVNLPSIKSLSPWLKNLTSLGELKIKDCHNILSLPNEGLPPMVSFLEISGCPVLQENCEKDWPSIDHIPCIVM</sequence>
<dbReference type="PANTHER" id="PTHR36766">
    <property type="entry name" value="PLANT BROAD-SPECTRUM MILDEW RESISTANCE PROTEIN RPW8"/>
    <property type="match status" value="1"/>
</dbReference>
<evidence type="ECO:0000256" key="6">
    <source>
        <dbReference type="ARBA" id="ARBA00022840"/>
    </source>
</evidence>
<evidence type="ECO:0000313" key="16">
    <source>
        <dbReference type="RefSeq" id="XP_020548828.1"/>
    </source>
</evidence>
<dbReference type="Pfam" id="PF00931">
    <property type="entry name" value="NB-ARC"/>
    <property type="match status" value="1"/>
</dbReference>
<evidence type="ECO:0000256" key="5">
    <source>
        <dbReference type="ARBA" id="ARBA00022821"/>
    </source>
</evidence>
<protein>
    <submittedName>
        <fullName evidence="12 13">Disease resistance RPP13-like protein 1</fullName>
    </submittedName>
</protein>
<evidence type="ECO:0000259" key="9">
    <source>
        <dbReference type="Pfam" id="PF23559"/>
    </source>
</evidence>
<dbReference type="Gene3D" id="1.10.10.10">
    <property type="entry name" value="Winged helix-like DNA-binding domain superfamily/Winged helix DNA-binding domain"/>
    <property type="match status" value="1"/>
</dbReference>
<dbReference type="InterPro" id="IPR027417">
    <property type="entry name" value="P-loop_NTPase"/>
</dbReference>
<dbReference type="RefSeq" id="XP_020548828.1">
    <property type="nucleotide sequence ID" value="XM_020693169.1"/>
</dbReference>
<keyword evidence="6" id="KW-0067">ATP-binding</keyword>
<keyword evidence="2" id="KW-0433">Leucine-rich repeat</keyword>
<dbReference type="Pfam" id="PF25019">
    <property type="entry name" value="LRR_R13L1-DRL21"/>
    <property type="match status" value="1"/>
</dbReference>
<dbReference type="GO" id="GO:0005524">
    <property type="term" value="F:ATP binding"/>
    <property type="evidence" value="ECO:0007669"/>
    <property type="project" value="UniProtKB-KW"/>
</dbReference>
<evidence type="ECO:0000259" key="7">
    <source>
        <dbReference type="Pfam" id="PF00931"/>
    </source>
</evidence>
<keyword evidence="4" id="KW-0547">Nucleotide-binding</keyword>
<dbReference type="InterPro" id="IPR036388">
    <property type="entry name" value="WH-like_DNA-bd_sf"/>
</dbReference>
<dbReference type="InterPro" id="IPR056789">
    <property type="entry name" value="LRR_R13L1-DRL21"/>
</dbReference>
<dbReference type="GO" id="GO:0051607">
    <property type="term" value="P:defense response to virus"/>
    <property type="evidence" value="ECO:0007669"/>
    <property type="project" value="UniProtKB-ARBA"/>
</dbReference>
<dbReference type="Gene3D" id="1.20.5.4130">
    <property type="match status" value="1"/>
</dbReference>
<dbReference type="GeneID" id="105167004"/>
<feature type="domain" description="NB-ARC" evidence="7">
    <location>
        <begin position="172"/>
        <end position="342"/>
    </location>
</feature>
<evidence type="ECO:0000256" key="2">
    <source>
        <dbReference type="ARBA" id="ARBA00022614"/>
    </source>
</evidence>
<feature type="domain" description="Disease resistance N-terminal" evidence="8">
    <location>
        <begin position="7"/>
        <end position="95"/>
    </location>
</feature>
<dbReference type="RefSeq" id="XP_011084860.1">
    <property type="nucleotide sequence ID" value="XM_011086558.2"/>
</dbReference>
<dbReference type="GO" id="GO:0043531">
    <property type="term" value="F:ADP binding"/>
    <property type="evidence" value="ECO:0007669"/>
    <property type="project" value="InterPro"/>
</dbReference>
<evidence type="ECO:0000313" key="13">
    <source>
        <dbReference type="RefSeq" id="XP_020548821.1"/>
    </source>
</evidence>
<evidence type="ECO:0000313" key="14">
    <source>
        <dbReference type="RefSeq" id="XP_020548823.1"/>
    </source>
</evidence>
<dbReference type="PRINTS" id="PR00364">
    <property type="entry name" value="DISEASERSIST"/>
</dbReference>
<dbReference type="SUPFAM" id="SSF52540">
    <property type="entry name" value="P-loop containing nucleoside triphosphate hydrolases"/>
    <property type="match status" value="1"/>
</dbReference>
<evidence type="ECO:0000256" key="1">
    <source>
        <dbReference type="ARBA" id="ARBA00008894"/>
    </source>
</evidence>
<dbReference type="InterPro" id="IPR032675">
    <property type="entry name" value="LRR_dom_sf"/>
</dbReference>
<reference evidence="12 14" key="2">
    <citation type="submission" date="2025-04" db="UniProtKB">
        <authorList>
            <consortium name="RefSeq"/>
        </authorList>
    </citation>
    <scope>IDENTIFICATION</scope>
    <source>
        <strain evidence="11">cv. Zhongzhi No. 13</strain>
    </source>
</reference>
<comment type="similarity">
    <text evidence="1">Belongs to the disease resistance NB-LRR family.</text>
</comment>
<dbReference type="FunFam" id="1.10.10.10:FF:000322">
    <property type="entry name" value="Probable disease resistance protein At1g63360"/>
    <property type="match status" value="1"/>
</dbReference>
<dbReference type="InterPro" id="IPR002182">
    <property type="entry name" value="NB-ARC"/>
</dbReference>
<dbReference type="Gramene" id="SIN_1010920.t">
    <property type="protein sequence ID" value="SIN_1010920.t.cds1"/>
    <property type="gene ID" value="SIN_1010920"/>
</dbReference>
<dbReference type="InterPro" id="IPR041118">
    <property type="entry name" value="Rx_N"/>
</dbReference>
<evidence type="ECO:0000313" key="11">
    <source>
        <dbReference type="Proteomes" id="UP000504604"/>
    </source>
</evidence>
<feature type="domain" description="R13L1/DRL21-like LRR repeat region" evidence="10">
    <location>
        <begin position="686"/>
        <end position="813"/>
    </location>
</feature>
<keyword evidence="3" id="KW-0677">Repeat</keyword>
<name>A0A6I9TI87_SESIN</name>
<dbReference type="RefSeq" id="XP_020548821.1">
    <property type="nucleotide sequence ID" value="XM_020693162.1"/>
</dbReference>
<keyword evidence="11" id="KW-1185">Reference proteome</keyword>
<accession>A0A6I9TI87</accession>